<dbReference type="AlphaFoldDB" id="A0A4P7N2W4"/>
<feature type="region of interest" description="Disordered" evidence="1">
    <location>
        <begin position="706"/>
        <end position="737"/>
    </location>
</feature>
<feature type="compositionally biased region" description="Polar residues" evidence="1">
    <location>
        <begin position="397"/>
        <end position="407"/>
    </location>
</feature>
<reference evidence="2 3" key="1">
    <citation type="journal article" date="2019" name="Mol. Biol. Evol.">
        <title>Blast fungal genomes show frequent chromosomal changes, gene gains and losses, and effector gene turnover.</title>
        <authorList>
            <person name="Gomez Luciano L.B."/>
            <person name="Jason Tsai I."/>
            <person name="Chuma I."/>
            <person name="Tosa Y."/>
            <person name="Chen Y.H."/>
            <person name="Li J.Y."/>
            <person name="Li M.Y."/>
            <person name="Jade Lu M.Y."/>
            <person name="Nakayashiki H."/>
            <person name="Li W.H."/>
        </authorList>
    </citation>
    <scope>NUCLEOTIDE SEQUENCE [LARGE SCALE GENOMIC DNA]</scope>
    <source>
        <strain evidence="2">MZ5-1-6</strain>
    </source>
</reference>
<name>A0A4P7N2W4_PYROR</name>
<feature type="compositionally biased region" description="Polar residues" evidence="1">
    <location>
        <begin position="97"/>
        <end position="112"/>
    </location>
</feature>
<feature type="compositionally biased region" description="Low complexity" evidence="1">
    <location>
        <begin position="471"/>
        <end position="484"/>
    </location>
</feature>
<feature type="region of interest" description="Disordered" evidence="1">
    <location>
        <begin position="460"/>
        <end position="484"/>
    </location>
</feature>
<evidence type="ECO:0000256" key="1">
    <source>
        <dbReference type="SAM" id="MobiDB-lite"/>
    </source>
</evidence>
<feature type="compositionally biased region" description="Polar residues" evidence="1">
    <location>
        <begin position="720"/>
        <end position="737"/>
    </location>
</feature>
<feature type="region of interest" description="Disordered" evidence="1">
    <location>
        <begin position="1"/>
        <end position="112"/>
    </location>
</feature>
<feature type="compositionally biased region" description="Basic and acidic residues" evidence="1">
    <location>
        <begin position="374"/>
        <end position="392"/>
    </location>
</feature>
<feature type="region of interest" description="Disordered" evidence="1">
    <location>
        <begin position="653"/>
        <end position="677"/>
    </location>
</feature>
<proteinExistence type="predicted"/>
<feature type="compositionally biased region" description="Basic and acidic residues" evidence="1">
    <location>
        <begin position="408"/>
        <end position="418"/>
    </location>
</feature>
<dbReference type="EMBL" id="CP034204">
    <property type="protein sequence ID" value="QBZ54230.1"/>
    <property type="molecule type" value="Genomic_DNA"/>
</dbReference>
<feature type="region of interest" description="Disordered" evidence="1">
    <location>
        <begin position="370"/>
        <end position="427"/>
    </location>
</feature>
<feature type="compositionally biased region" description="Low complexity" evidence="1">
    <location>
        <begin position="706"/>
        <end position="719"/>
    </location>
</feature>
<feature type="compositionally biased region" description="Low complexity" evidence="1">
    <location>
        <begin position="62"/>
        <end position="73"/>
    </location>
</feature>
<organism evidence="2 3">
    <name type="scientific">Pyricularia oryzae</name>
    <name type="common">Rice blast fungus</name>
    <name type="synonym">Magnaporthe oryzae</name>
    <dbReference type="NCBI Taxonomy" id="318829"/>
    <lineage>
        <taxon>Eukaryota</taxon>
        <taxon>Fungi</taxon>
        <taxon>Dikarya</taxon>
        <taxon>Ascomycota</taxon>
        <taxon>Pezizomycotina</taxon>
        <taxon>Sordariomycetes</taxon>
        <taxon>Sordariomycetidae</taxon>
        <taxon>Magnaporthales</taxon>
        <taxon>Pyriculariaceae</taxon>
        <taxon>Pyricularia</taxon>
    </lineage>
</organism>
<dbReference type="Proteomes" id="UP000294847">
    <property type="component" value="Chromosome 1"/>
</dbReference>
<sequence>MDKHAAFVGRRSKRAHSFPSEGKDDEHKTRSKSPRKPHRPLVAFAAKVLPLTPLVDKRDRSSPSGVEDPSSSPILLHPPMIPHAEYEHLAFGPPPKTQSFDSTASQASFDTQTSEILDPWDAPAYDPRIGTDLDSWDNPQLHKILDTLQVAMMNRCHDAHATFPRELNGLVSQLIEAFPVMNRKVSVANWKVHQVTAARERDLGKFRELSREWIGRERDYKAEIKRLEKLLAKESSKGMEAVSLARSRSVVNRSDTMRFVRSLDQVEEEVRASIDDFDARAEKSGEVRDSATFKENPASELLSFDQHAPFHSLRLEPPRVAFDNNHDREITKKMEQARNDKKNREVILPNHPGRPQDKGVRLFSAHLWQTRNQRKSERQKRIASLKRLDTSKRLPAQPSNTGINSTERATKVTNKVEDGGFGGDSAQDTFQNLRTNLAPHGNETQGSLACENGELNYSDTSDLGRRFGPVDSASSSSGDSDLDAGAQCSSANMYSVLPGRSDTVTQANYNARIHPDCSYHQSWRPLSHILQIDQISGQRRFSFELGEDSIDLSPILAPNEYTGYPFPNMKSNADADTPTATFNMAPSSKLNAATLSHASGILEMSSQELGRVCADELTDFENQMGVTPITGPFTLAPTIHVQDSVISSEHLSGAESSNCNSAARNTSNDNKTARTPPCIKGPGEYLVTPQGKNLINRDAIAAAVAASSKASSSSGNSISEVQATKASYRPSTFRSDV</sequence>
<evidence type="ECO:0000313" key="2">
    <source>
        <dbReference type="EMBL" id="QBZ54230.1"/>
    </source>
</evidence>
<gene>
    <name evidence="2" type="ORF">PoMZ_09926</name>
</gene>
<feature type="compositionally biased region" description="Polar residues" evidence="1">
    <location>
        <begin position="653"/>
        <end position="670"/>
    </location>
</feature>
<feature type="compositionally biased region" description="Basic residues" evidence="1">
    <location>
        <begin position="29"/>
        <end position="39"/>
    </location>
</feature>
<accession>A0A4P7N2W4</accession>
<protein>
    <submittedName>
        <fullName evidence="2">Uncharacterized protein</fullName>
    </submittedName>
</protein>
<evidence type="ECO:0000313" key="3">
    <source>
        <dbReference type="Proteomes" id="UP000294847"/>
    </source>
</evidence>